<organism evidence="10 11">
    <name type="scientific">Paenibacillus odorifer</name>
    <dbReference type="NCBI Taxonomy" id="189426"/>
    <lineage>
        <taxon>Bacteria</taxon>
        <taxon>Bacillati</taxon>
        <taxon>Bacillota</taxon>
        <taxon>Bacilli</taxon>
        <taxon>Bacillales</taxon>
        <taxon>Paenibacillaceae</taxon>
        <taxon>Paenibacillus</taxon>
    </lineage>
</organism>
<sequence>MNNKIIQTVFLSFSSFAKVYKFSKGKVVISALISIILASQSNLNAILMGKIVNSISHMNFYTVILFISILLLIQFGSSLLNIFKSHLNNILSHRFTINTQKELIESVASMDILRKEDPRFKGNLQLWTYGIGKFYDTYQTLIILVQNVLSMGINLSYLFFSYWILALIVLLVSFIKGIIQYRIIRFRVEIRSGIERNSREYEYLYHLLLGSENQKELSLFKSVNYFKDQWFLKKNNALDKQLVLEKMENKLNATEYALSSISTAIASFIIVYLISHGALSTGDYISLTMSVGAADVSLQLTIQRLAALIENTKYIENIESMSIVPKQKCMEELRTFRLDHELRLENITFCYPNREKPALQGISGTVYKGEKVVILGDNAAGKSTLVKLILGLYRLQKGDIYYDNVGINKMDTNKLWDRTGAVFQDFIRYMGSIRENVTIGRREEVNDDVQILDILNLLGFKESDFPNGLDTQLGYLSDNAINLSGGQWQRLALARILLRDDDVLVLDEPTASLDPLSEIDIYNKIMEFKWDKTMFIISHRIGMARKADQIWVMKEGEIVERGTHYQLMEKKGTYSQMWSQQSDWYLKSNRGDIDNVGNGEEVYESGTKGRAITS</sequence>
<keyword evidence="4" id="KW-0067">ATP-binding</keyword>
<keyword evidence="3" id="KW-0547">Nucleotide-binding</keyword>
<keyword evidence="6 7" id="KW-0472">Membrane</keyword>
<dbReference type="Gene3D" id="3.40.50.300">
    <property type="entry name" value="P-loop containing nucleotide triphosphate hydrolases"/>
    <property type="match status" value="1"/>
</dbReference>
<dbReference type="Proteomes" id="UP000187465">
    <property type="component" value="Unassembled WGS sequence"/>
</dbReference>
<keyword evidence="5 7" id="KW-1133">Transmembrane helix</keyword>
<dbReference type="GO" id="GO:0016887">
    <property type="term" value="F:ATP hydrolysis activity"/>
    <property type="evidence" value="ECO:0007669"/>
    <property type="project" value="InterPro"/>
</dbReference>
<dbReference type="RefSeq" id="WP_036685482.1">
    <property type="nucleotide sequence ID" value="NZ_MKQN01000013.1"/>
</dbReference>
<dbReference type="InterPro" id="IPR017871">
    <property type="entry name" value="ABC_transporter-like_CS"/>
</dbReference>
<reference evidence="10 11" key="1">
    <citation type="submission" date="2016-10" db="EMBL/GenBank/DDBJ databases">
        <title>Paenibacillus species isolates.</title>
        <authorList>
            <person name="Beno S.M."/>
        </authorList>
    </citation>
    <scope>NUCLEOTIDE SEQUENCE [LARGE SCALE GENOMIC DNA]</scope>
    <source>
        <strain evidence="10 11">FSL H7-0604</strain>
    </source>
</reference>
<feature type="domain" description="ABC transporter" evidence="8">
    <location>
        <begin position="342"/>
        <end position="580"/>
    </location>
</feature>
<evidence type="ECO:0000256" key="2">
    <source>
        <dbReference type="ARBA" id="ARBA00022692"/>
    </source>
</evidence>
<keyword evidence="2 7" id="KW-0812">Transmembrane</keyword>
<feature type="transmembrane region" description="Helical" evidence="7">
    <location>
        <begin position="256"/>
        <end position="274"/>
    </location>
</feature>
<dbReference type="PANTHER" id="PTHR24221:SF654">
    <property type="entry name" value="ATP-BINDING CASSETTE SUB-FAMILY B MEMBER 6"/>
    <property type="match status" value="1"/>
</dbReference>
<dbReference type="InterPro" id="IPR011527">
    <property type="entry name" value="ABC1_TM_dom"/>
</dbReference>
<dbReference type="InterPro" id="IPR003439">
    <property type="entry name" value="ABC_transporter-like_ATP-bd"/>
</dbReference>
<dbReference type="PROSITE" id="PS00211">
    <property type="entry name" value="ABC_TRANSPORTER_1"/>
    <property type="match status" value="1"/>
</dbReference>
<dbReference type="PROSITE" id="PS50893">
    <property type="entry name" value="ABC_TRANSPORTER_2"/>
    <property type="match status" value="1"/>
</dbReference>
<feature type="domain" description="ABC transmembrane type-1" evidence="9">
    <location>
        <begin position="28"/>
        <end position="310"/>
    </location>
</feature>
<dbReference type="SMART" id="SM00382">
    <property type="entry name" value="AAA"/>
    <property type="match status" value="1"/>
</dbReference>
<dbReference type="Gene3D" id="1.20.1560.10">
    <property type="entry name" value="ABC transporter type 1, transmembrane domain"/>
    <property type="match status" value="1"/>
</dbReference>
<dbReference type="PROSITE" id="PS50929">
    <property type="entry name" value="ABC_TM1F"/>
    <property type="match status" value="1"/>
</dbReference>
<dbReference type="AlphaFoldDB" id="A0A1R0XEE0"/>
<evidence type="ECO:0000256" key="7">
    <source>
        <dbReference type="SAM" id="Phobius"/>
    </source>
</evidence>
<proteinExistence type="predicted"/>
<evidence type="ECO:0000259" key="8">
    <source>
        <dbReference type="PROSITE" id="PS50893"/>
    </source>
</evidence>
<gene>
    <name evidence="10" type="ORF">BJP51_11620</name>
</gene>
<accession>A0A1R0XEE0</accession>
<dbReference type="PANTHER" id="PTHR24221">
    <property type="entry name" value="ATP-BINDING CASSETTE SUB-FAMILY B"/>
    <property type="match status" value="1"/>
</dbReference>
<evidence type="ECO:0000256" key="5">
    <source>
        <dbReference type="ARBA" id="ARBA00022989"/>
    </source>
</evidence>
<feature type="transmembrane region" description="Helical" evidence="7">
    <location>
        <begin position="27"/>
        <end position="48"/>
    </location>
</feature>
<dbReference type="InterPro" id="IPR039421">
    <property type="entry name" value="Type_1_exporter"/>
</dbReference>
<dbReference type="InterPro" id="IPR036640">
    <property type="entry name" value="ABC1_TM_sf"/>
</dbReference>
<dbReference type="SUPFAM" id="SSF52540">
    <property type="entry name" value="P-loop containing nucleoside triphosphate hydrolases"/>
    <property type="match status" value="1"/>
</dbReference>
<feature type="transmembrane region" description="Helical" evidence="7">
    <location>
        <begin position="157"/>
        <end position="179"/>
    </location>
</feature>
<evidence type="ECO:0000259" key="9">
    <source>
        <dbReference type="PROSITE" id="PS50929"/>
    </source>
</evidence>
<evidence type="ECO:0000256" key="1">
    <source>
        <dbReference type="ARBA" id="ARBA00004651"/>
    </source>
</evidence>
<dbReference type="EMBL" id="MKQP01000011">
    <property type="protein sequence ID" value="OMD33439.1"/>
    <property type="molecule type" value="Genomic_DNA"/>
</dbReference>
<dbReference type="Pfam" id="PF00005">
    <property type="entry name" value="ABC_tran"/>
    <property type="match status" value="1"/>
</dbReference>
<feature type="transmembrane region" description="Helical" evidence="7">
    <location>
        <begin position="60"/>
        <end position="83"/>
    </location>
</feature>
<dbReference type="SUPFAM" id="SSF90123">
    <property type="entry name" value="ABC transporter transmembrane region"/>
    <property type="match status" value="1"/>
</dbReference>
<evidence type="ECO:0000313" key="11">
    <source>
        <dbReference type="Proteomes" id="UP000187465"/>
    </source>
</evidence>
<evidence type="ECO:0000256" key="4">
    <source>
        <dbReference type="ARBA" id="ARBA00022840"/>
    </source>
</evidence>
<dbReference type="InterPro" id="IPR027417">
    <property type="entry name" value="P-loop_NTPase"/>
</dbReference>
<dbReference type="GO" id="GO:0034040">
    <property type="term" value="F:ATPase-coupled lipid transmembrane transporter activity"/>
    <property type="evidence" value="ECO:0007669"/>
    <property type="project" value="TreeGrafter"/>
</dbReference>
<dbReference type="GO" id="GO:0005886">
    <property type="term" value="C:plasma membrane"/>
    <property type="evidence" value="ECO:0007669"/>
    <property type="project" value="UniProtKB-SubCell"/>
</dbReference>
<evidence type="ECO:0000313" key="10">
    <source>
        <dbReference type="EMBL" id="OMD33439.1"/>
    </source>
</evidence>
<dbReference type="Pfam" id="PF00664">
    <property type="entry name" value="ABC_membrane"/>
    <property type="match status" value="1"/>
</dbReference>
<evidence type="ECO:0000256" key="6">
    <source>
        <dbReference type="ARBA" id="ARBA00023136"/>
    </source>
</evidence>
<dbReference type="InterPro" id="IPR003593">
    <property type="entry name" value="AAA+_ATPase"/>
</dbReference>
<dbReference type="CDD" id="cd03228">
    <property type="entry name" value="ABCC_MRP_Like"/>
    <property type="match status" value="1"/>
</dbReference>
<evidence type="ECO:0000256" key="3">
    <source>
        <dbReference type="ARBA" id="ARBA00022741"/>
    </source>
</evidence>
<evidence type="ECO:0008006" key="12">
    <source>
        <dbReference type="Google" id="ProtNLM"/>
    </source>
</evidence>
<dbReference type="GO" id="GO:0005524">
    <property type="term" value="F:ATP binding"/>
    <property type="evidence" value="ECO:0007669"/>
    <property type="project" value="UniProtKB-KW"/>
</dbReference>
<name>A0A1R0XEE0_9BACL</name>
<protein>
    <recommendedName>
        <fullName evidence="12">ABC transporter ATP-binding protein</fullName>
    </recommendedName>
</protein>
<comment type="caution">
    <text evidence="10">The sequence shown here is derived from an EMBL/GenBank/DDBJ whole genome shotgun (WGS) entry which is preliminary data.</text>
</comment>
<comment type="subcellular location">
    <subcellularLocation>
        <location evidence="1">Cell membrane</location>
        <topology evidence="1">Multi-pass membrane protein</topology>
    </subcellularLocation>
</comment>
<dbReference type="GO" id="GO:0140359">
    <property type="term" value="F:ABC-type transporter activity"/>
    <property type="evidence" value="ECO:0007669"/>
    <property type="project" value="InterPro"/>
</dbReference>